<dbReference type="Proteomes" id="UP001431776">
    <property type="component" value="Unassembled WGS sequence"/>
</dbReference>
<dbReference type="Gene3D" id="1.10.30.50">
    <property type="match status" value="1"/>
</dbReference>
<dbReference type="EMBL" id="JASCXX010000001">
    <property type="protein sequence ID" value="MDI6447650.1"/>
    <property type="molecule type" value="Genomic_DNA"/>
</dbReference>
<evidence type="ECO:0000259" key="2">
    <source>
        <dbReference type="Pfam" id="PF01844"/>
    </source>
</evidence>
<dbReference type="InterPro" id="IPR003615">
    <property type="entry name" value="HNH_nuc"/>
</dbReference>
<dbReference type="InterPro" id="IPR004919">
    <property type="entry name" value="GmrSD_N"/>
</dbReference>
<feature type="domain" description="GmrSD restriction endonucleases N-terminal" evidence="3">
    <location>
        <begin position="53"/>
        <end position="189"/>
    </location>
</feature>
<organism evidence="4 5">
    <name type="scientific">Anaerobaca lacustris</name>
    <dbReference type="NCBI Taxonomy" id="3044600"/>
    <lineage>
        <taxon>Bacteria</taxon>
        <taxon>Pseudomonadati</taxon>
        <taxon>Planctomycetota</taxon>
        <taxon>Phycisphaerae</taxon>
        <taxon>Sedimentisphaerales</taxon>
        <taxon>Anaerobacaceae</taxon>
        <taxon>Anaerobaca</taxon>
    </lineage>
</organism>
<keyword evidence="5" id="KW-1185">Reference proteome</keyword>
<sequence>MDEMSSVDQIDEPIDDNALDSLDEGELNASSDQKITLDKADRSLSELHRWHKSGRIIIDPEWQRNYVWDKTRAAKLIESFLLDIPVPVIYLAKTEEGKYEVIDGLQRLTSVFDYFDNHYQLSRLDILSDLNGKRFKELPEKSQHKLEDCVLRSFELSSSASPDIHFIVFERLNTGGVKLNDMEIRNCLYRGSLNDLIKELAANDNFRNCLRQSNSEKRMQDRALVLRFLAFYERTHHKCQAGLKKFLNEFLDTYKNAGPDKIDEYRKVFEKSMKACLTVFGEQGFRLKSEITKPNSKSSGEWASRPNAAIFQVLSTSFANHDLGQVTRSADAVYEEYLDLIHKDTQWVDRVRRATGESTRLSYTFDIWYSRLSAVLDSNAVPNDGKRVFTQQLKREMFESNPTCALCRQKIRLIDDAALDHTDQYWRGGQTIPENAQIVHRLCNLQKG</sequence>
<name>A0AAW6TSR8_9BACT</name>
<comment type="caution">
    <text evidence="4">The sequence shown here is derived from an EMBL/GenBank/DDBJ whole genome shotgun (WGS) entry which is preliminary data.</text>
</comment>
<feature type="region of interest" description="Disordered" evidence="1">
    <location>
        <begin position="1"/>
        <end position="27"/>
    </location>
</feature>
<dbReference type="PANTHER" id="PTHR39639:SF1">
    <property type="entry name" value="DUF262 DOMAIN-CONTAINING PROTEIN"/>
    <property type="match status" value="1"/>
</dbReference>
<reference evidence="4" key="1">
    <citation type="submission" date="2023-05" db="EMBL/GenBank/DDBJ databases">
        <title>Anaerotaeda fermentans gen. nov., sp. nov., a novel anaerobic planctomycete of the new family within the order Sedimentisphaerales isolated from Taman Peninsula, Russia.</title>
        <authorList>
            <person name="Khomyakova M.A."/>
            <person name="Merkel A.Y."/>
            <person name="Slobodkin A.I."/>
        </authorList>
    </citation>
    <scope>NUCLEOTIDE SEQUENCE</scope>
    <source>
        <strain evidence="4">M17dextr</strain>
    </source>
</reference>
<feature type="domain" description="HNH" evidence="2">
    <location>
        <begin position="404"/>
        <end position="448"/>
    </location>
</feature>
<evidence type="ECO:0000256" key="1">
    <source>
        <dbReference type="SAM" id="MobiDB-lite"/>
    </source>
</evidence>
<dbReference type="GO" id="GO:0004519">
    <property type="term" value="F:endonuclease activity"/>
    <property type="evidence" value="ECO:0007669"/>
    <property type="project" value="InterPro"/>
</dbReference>
<dbReference type="CDD" id="cd00085">
    <property type="entry name" value="HNHc"/>
    <property type="match status" value="1"/>
</dbReference>
<protein>
    <submittedName>
        <fullName evidence="4">DUF262 domain-containing protein</fullName>
    </submittedName>
</protein>
<evidence type="ECO:0000259" key="3">
    <source>
        <dbReference type="Pfam" id="PF03235"/>
    </source>
</evidence>
<dbReference type="InterPro" id="IPR002711">
    <property type="entry name" value="HNH"/>
</dbReference>
<dbReference type="AlphaFoldDB" id="A0AAW6TSR8"/>
<dbReference type="Pfam" id="PF03235">
    <property type="entry name" value="GmrSD_N"/>
    <property type="match status" value="1"/>
</dbReference>
<feature type="compositionally biased region" description="Acidic residues" evidence="1">
    <location>
        <begin position="1"/>
        <end position="26"/>
    </location>
</feature>
<dbReference type="GO" id="GO:0003676">
    <property type="term" value="F:nucleic acid binding"/>
    <property type="evidence" value="ECO:0007669"/>
    <property type="project" value="InterPro"/>
</dbReference>
<gene>
    <name evidence="4" type="ORF">QJ522_01235</name>
</gene>
<dbReference type="PANTHER" id="PTHR39639">
    <property type="entry name" value="CHROMOSOME 16, WHOLE GENOME SHOTGUN SEQUENCE"/>
    <property type="match status" value="1"/>
</dbReference>
<dbReference type="RefSeq" id="WP_349243060.1">
    <property type="nucleotide sequence ID" value="NZ_JASCXX010000001.1"/>
</dbReference>
<dbReference type="Pfam" id="PF01844">
    <property type="entry name" value="HNH"/>
    <property type="match status" value="1"/>
</dbReference>
<evidence type="ECO:0000313" key="4">
    <source>
        <dbReference type="EMBL" id="MDI6447650.1"/>
    </source>
</evidence>
<evidence type="ECO:0000313" key="5">
    <source>
        <dbReference type="Proteomes" id="UP001431776"/>
    </source>
</evidence>
<accession>A0AAW6TSR8</accession>
<proteinExistence type="predicted"/>
<dbReference type="GO" id="GO:0008270">
    <property type="term" value="F:zinc ion binding"/>
    <property type="evidence" value="ECO:0007669"/>
    <property type="project" value="InterPro"/>
</dbReference>